<organism evidence="5 7">
    <name type="scientific">Parabacteroides distasonis</name>
    <dbReference type="NCBI Taxonomy" id="823"/>
    <lineage>
        <taxon>Bacteria</taxon>
        <taxon>Pseudomonadati</taxon>
        <taxon>Bacteroidota</taxon>
        <taxon>Bacteroidia</taxon>
        <taxon>Bacteroidales</taxon>
        <taxon>Tannerellaceae</taxon>
        <taxon>Parabacteroides</taxon>
    </lineage>
</organism>
<evidence type="ECO:0000313" key="8">
    <source>
        <dbReference type="Proteomes" id="UP000310032"/>
    </source>
</evidence>
<accession>A0A3L7ZMA0</accession>
<dbReference type="GO" id="GO:0009279">
    <property type="term" value="C:cell outer membrane"/>
    <property type="evidence" value="ECO:0007669"/>
    <property type="project" value="UniProtKB-SubCell"/>
</dbReference>
<comment type="caution">
    <text evidence="5">The sequence shown here is derived from an EMBL/GenBank/DDBJ whole genome shotgun (WGS) entry which is preliminary data.</text>
</comment>
<evidence type="ECO:0000313" key="5">
    <source>
        <dbReference type="EMBL" id="RLT72956.1"/>
    </source>
</evidence>
<keyword evidence="4" id="KW-0732">Signal</keyword>
<dbReference type="InterPro" id="IPR036942">
    <property type="entry name" value="Beta-barrel_TonB_sf"/>
</dbReference>
<dbReference type="AlphaFoldDB" id="A0A3L7ZMA0"/>
<protein>
    <submittedName>
        <fullName evidence="5">TonB-dependent receptor</fullName>
    </submittedName>
</protein>
<dbReference type="SUPFAM" id="SSF56935">
    <property type="entry name" value="Porins"/>
    <property type="match status" value="1"/>
</dbReference>
<reference evidence="6 8" key="2">
    <citation type="submission" date="2019-04" db="EMBL/GenBank/DDBJ databases">
        <title>Microbes associate with the intestines of laboratory mice.</title>
        <authorList>
            <person name="Navarre W."/>
            <person name="Wong E."/>
            <person name="Huang K."/>
            <person name="Tropini C."/>
            <person name="Ng K."/>
            <person name="Yu B."/>
        </authorList>
    </citation>
    <scope>NUCLEOTIDE SEQUENCE [LARGE SCALE GENOMIC DNA]</scope>
    <source>
        <strain evidence="6 8">NM39_I3</strain>
    </source>
</reference>
<keyword evidence="3" id="KW-0998">Cell outer membrane</keyword>
<sequence length="599" mass="66983">MKTIYNVKVLCVVALLGSAAAASAQEDVTKEKNLNREMTLEREYDPSVQDASKVNTLPVVKEPEVRKIPIDYSNYTIAADPQKEISLLPSGNIMTQMDYNKRRGYFNFGIGTYLNINGDLGYHILSTEKDKLNIWYSHRSTNGKVKYIQMDDEKVKAKINDNLGGINFKHVFDKTIFSIGAKYGYSAFNYYGLPIDVTSSATNSDLLNRADRETNQVNQTIAANIGFESKEDAPFGYLLDLGYINFSHKYGLGKPADGPTEHTFDAKFDLNAGFNGNMRIGLGGQVEYFNYSLPGKKETTSGTYYTYEFENHAEVILSPYYKVEGDSWNLKLGANVMLVTGDNSKFMASPNIAADIEVADKTLLYLNAGGKLYSNSMYETSLVNRYVNPTEEIAPSRNWLDATLGIKSGVAPGFWFDVFAGYKITSSDVLFLPSRIYDRDHFGNFSEAMSDIDTKQLFIGANLKYSYQQLFDVSLKGVYNNWKANFGDTWIGGEANGELAHAWGKPEMEVTAGLTVRPVKNVSVLLDYYLATGRYTQLGGAGEYKMNNINELNLTGTYTFNDTFGVYAKLNNILCQKYEVYYGYPLQSFSAMIGVNINF</sequence>
<keyword evidence="2" id="KW-0472">Membrane</keyword>
<dbReference type="Gene3D" id="2.40.170.20">
    <property type="entry name" value="TonB-dependent receptor, beta-barrel domain"/>
    <property type="match status" value="1"/>
</dbReference>
<evidence type="ECO:0000256" key="4">
    <source>
        <dbReference type="SAM" id="SignalP"/>
    </source>
</evidence>
<evidence type="ECO:0000256" key="2">
    <source>
        <dbReference type="ARBA" id="ARBA00023136"/>
    </source>
</evidence>
<comment type="subcellular location">
    <subcellularLocation>
        <location evidence="1">Cell outer membrane</location>
    </subcellularLocation>
</comment>
<gene>
    <name evidence="5" type="ORF">D7V78_12900</name>
    <name evidence="6" type="ORF">E5342_01540</name>
</gene>
<keyword evidence="5" id="KW-0675">Receptor</keyword>
<name>A0A3L7ZMA0_PARDI</name>
<reference evidence="5 7" key="1">
    <citation type="submission" date="2018-09" db="EMBL/GenBank/DDBJ databases">
        <title>Murine metabolic-syndrome-specific gut microbial biobank.</title>
        <authorList>
            <person name="Liu C."/>
        </authorList>
    </citation>
    <scope>NUCLEOTIDE SEQUENCE [LARGE SCALE GENOMIC DNA]</scope>
    <source>
        <strain evidence="5 7">8-P5</strain>
    </source>
</reference>
<dbReference type="RefSeq" id="WP_121736541.1">
    <property type="nucleotide sequence ID" value="NZ_QXXG01000015.1"/>
</dbReference>
<evidence type="ECO:0000256" key="3">
    <source>
        <dbReference type="ARBA" id="ARBA00023237"/>
    </source>
</evidence>
<evidence type="ECO:0000313" key="6">
    <source>
        <dbReference type="EMBL" id="TGY62830.1"/>
    </source>
</evidence>
<feature type="chain" id="PRO_5036339335" evidence="4">
    <location>
        <begin position="25"/>
        <end position="599"/>
    </location>
</feature>
<dbReference type="EMBL" id="RAYI01000024">
    <property type="protein sequence ID" value="RLT72956.1"/>
    <property type="molecule type" value="Genomic_DNA"/>
</dbReference>
<dbReference type="Proteomes" id="UP000310032">
    <property type="component" value="Unassembled WGS sequence"/>
</dbReference>
<dbReference type="Proteomes" id="UP000278164">
    <property type="component" value="Unassembled WGS sequence"/>
</dbReference>
<evidence type="ECO:0000313" key="7">
    <source>
        <dbReference type="Proteomes" id="UP000278164"/>
    </source>
</evidence>
<feature type="signal peptide" evidence="4">
    <location>
        <begin position="1"/>
        <end position="24"/>
    </location>
</feature>
<proteinExistence type="predicted"/>
<evidence type="ECO:0000256" key="1">
    <source>
        <dbReference type="ARBA" id="ARBA00004442"/>
    </source>
</evidence>
<dbReference type="OrthoDB" id="1264254at2"/>
<dbReference type="EMBL" id="SRYM01000003">
    <property type="protein sequence ID" value="TGY62830.1"/>
    <property type="molecule type" value="Genomic_DNA"/>
</dbReference>